<evidence type="ECO:0000313" key="2">
    <source>
        <dbReference type="EMBL" id="TFK98515.1"/>
    </source>
</evidence>
<feature type="signal peptide" evidence="1">
    <location>
        <begin position="1"/>
        <end position="17"/>
    </location>
</feature>
<dbReference type="OrthoDB" id="5401396at2759"/>
<organism evidence="2 3">
    <name type="scientific">Pterulicium gracile</name>
    <dbReference type="NCBI Taxonomy" id="1884261"/>
    <lineage>
        <taxon>Eukaryota</taxon>
        <taxon>Fungi</taxon>
        <taxon>Dikarya</taxon>
        <taxon>Basidiomycota</taxon>
        <taxon>Agaricomycotina</taxon>
        <taxon>Agaricomycetes</taxon>
        <taxon>Agaricomycetidae</taxon>
        <taxon>Agaricales</taxon>
        <taxon>Pleurotineae</taxon>
        <taxon>Pterulaceae</taxon>
        <taxon>Pterulicium</taxon>
    </lineage>
</organism>
<dbReference type="Proteomes" id="UP000305067">
    <property type="component" value="Unassembled WGS sequence"/>
</dbReference>
<name>A0A5C3Q8X8_9AGAR</name>
<reference evidence="2 3" key="1">
    <citation type="journal article" date="2019" name="Nat. Ecol. Evol.">
        <title>Megaphylogeny resolves global patterns of mushroom evolution.</title>
        <authorList>
            <person name="Varga T."/>
            <person name="Krizsan K."/>
            <person name="Foldi C."/>
            <person name="Dima B."/>
            <person name="Sanchez-Garcia M."/>
            <person name="Sanchez-Ramirez S."/>
            <person name="Szollosi G.J."/>
            <person name="Szarkandi J.G."/>
            <person name="Papp V."/>
            <person name="Albert L."/>
            <person name="Andreopoulos W."/>
            <person name="Angelini C."/>
            <person name="Antonin V."/>
            <person name="Barry K.W."/>
            <person name="Bougher N.L."/>
            <person name="Buchanan P."/>
            <person name="Buyck B."/>
            <person name="Bense V."/>
            <person name="Catcheside P."/>
            <person name="Chovatia M."/>
            <person name="Cooper J."/>
            <person name="Damon W."/>
            <person name="Desjardin D."/>
            <person name="Finy P."/>
            <person name="Geml J."/>
            <person name="Haridas S."/>
            <person name="Hughes K."/>
            <person name="Justo A."/>
            <person name="Karasinski D."/>
            <person name="Kautmanova I."/>
            <person name="Kiss B."/>
            <person name="Kocsube S."/>
            <person name="Kotiranta H."/>
            <person name="LaButti K.M."/>
            <person name="Lechner B.E."/>
            <person name="Liimatainen K."/>
            <person name="Lipzen A."/>
            <person name="Lukacs Z."/>
            <person name="Mihaltcheva S."/>
            <person name="Morgado L.N."/>
            <person name="Niskanen T."/>
            <person name="Noordeloos M.E."/>
            <person name="Ohm R.A."/>
            <person name="Ortiz-Santana B."/>
            <person name="Ovrebo C."/>
            <person name="Racz N."/>
            <person name="Riley R."/>
            <person name="Savchenko A."/>
            <person name="Shiryaev A."/>
            <person name="Soop K."/>
            <person name="Spirin V."/>
            <person name="Szebenyi C."/>
            <person name="Tomsovsky M."/>
            <person name="Tulloss R.E."/>
            <person name="Uehling J."/>
            <person name="Grigoriev I.V."/>
            <person name="Vagvolgyi C."/>
            <person name="Papp T."/>
            <person name="Martin F.M."/>
            <person name="Miettinen O."/>
            <person name="Hibbett D.S."/>
            <person name="Nagy L.G."/>
        </authorList>
    </citation>
    <scope>NUCLEOTIDE SEQUENCE [LARGE SCALE GENOMIC DNA]</scope>
    <source>
        <strain evidence="2 3">CBS 309.79</strain>
    </source>
</reference>
<evidence type="ECO:0000313" key="3">
    <source>
        <dbReference type="Proteomes" id="UP000305067"/>
    </source>
</evidence>
<dbReference type="EMBL" id="ML178839">
    <property type="protein sequence ID" value="TFK98515.1"/>
    <property type="molecule type" value="Genomic_DNA"/>
</dbReference>
<dbReference type="AlphaFoldDB" id="A0A5C3Q8X8"/>
<keyword evidence="1" id="KW-0732">Signal</keyword>
<sequence>MKLLLLTLTYVYIVVQAYCVANSVEGLTAEVLAPSYNCSSFEPPNFHALVGKGANGLTAAEVSTNSELAASNIVHACADAKFDGICRNFEAAVVQACYNVPTYFQNVTSSIELQASGTGMLCYLYTARDCGVDIMCLDSTMRIDQLAYPFENRVRSFMCYF</sequence>
<evidence type="ECO:0000256" key="1">
    <source>
        <dbReference type="SAM" id="SignalP"/>
    </source>
</evidence>
<accession>A0A5C3Q8X8</accession>
<protein>
    <submittedName>
        <fullName evidence="2">Uncharacterized protein</fullName>
    </submittedName>
</protein>
<proteinExistence type="predicted"/>
<feature type="chain" id="PRO_5022808204" evidence="1">
    <location>
        <begin position="18"/>
        <end position="161"/>
    </location>
</feature>
<gene>
    <name evidence="2" type="ORF">BDV98DRAFT_657940</name>
</gene>
<keyword evidence="3" id="KW-1185">Reference proteome</keyword>